<evidence type="ECO:0000313" key="1">
    <source>
        <dbReference type="EMBL" id="SVD92609.1"/>
    </source>
</evidence>
<organism evidence="1">
    <name type="scientific">marine metagenome</name>
    <dbReference type="NCBI Taxonomy" id="408172"/>
    <lineage>
        <taxon>unclassified sequences</taxon>
        <taxon>metagenomes</taxon>
        <taxon>ecological metagenomes</taxon>
    </lineage>
</organism>
<dbReference type="InterPro" id="IPR029063">
    <property type="entry name" value="SAM-dependent_MTases_sf"/>
</dbReference>
<dbReference type="AlphaFoldDB" id="A0A382ZBN4"/>
<protein>
    <recommendedName>
        <fullName evidence="2">Methyltransferase small domain-containing protein</fullName>
    </recommendedName>
</protein>
<reference evidence="1" key="1">
    <citation type="submission" date="2018-05" db="EMBL/GenBank/DDBJ databases">
        <authorList>
            <person name="Lanie J.A."/>
            <person name="Ng W.-L."/>
            <person name="Kazmierczak K.M."/>
            <person name="Andrzejewski T.M."/>
            <person name="Davidsen T.M."/>
            <person name="Wayne K.J."/>
            <person name="Tettelin H."/>
            <person name="Glass J.I."/>
            <person name="Rusch D."/>
            <person name="Podicherti R."/>
            <person name="Tsui H.-C.T."/>
            <person name="Winkler M.E."/>
        </authorList>
    </citation>
    <scope>NUCLEOTIDE SEQUENCE</scope>
</reference>
<accession>A0A382ZBN4</accession>
<gene>
    <name evidence="1" type="ORF">METZ01_LOCUS445463</name>
</gene>
<evidence type="ECO:0008006" key="2">
    <source>
        <dbReference type="Google" id="ProtNLM"/>
    </source>
</evidence>
<dbReference type="CDD" id="cd02440">
    <property type="entry name" value="AdoMet_MTases"/>
    <property type="match status" value="1"/>
</dbReference>
<proteinExistence type="predicted"/>
<sequence length="220" mass="24878">LAPQYFEGQFTFRVDGEFYYSDVPNSAYFLDLILRDQFLRSCLSNHGRIVELGAGTGLNLLLLEQIWPGREILLTDWVKPSVDLAVLAKQVVNLKVSAEQFNITTLDGWERLEIGPGDTILTTQSLEQVGPFHKPLINCLIQAKPSKCVHMEPIKEVYDPTQSVDAAAIAYHEKRGYLDGFASYIKDLRDRGLVSELSVTRLRYGNQFHEAYTIVEWAPA</sequence>
<name>A0A382ZBN4_9ZZZZ</name>
<feature type="non-terminal residue" evidence="1">
    <location>
        <position position="1"/>
    </location>
</feature>
<dbReference type="SUPFAM" id="SSF53335">
    <property type="entry name" value="S-adenosyl-L-methionine-dependent methyltransferases"/>
    <property type="match status" value="1"/>
</dbReference>
<dbReference type="EMBL" id="UINC01182409">
    <property type="protein sequence ID" value="SVD92609.1"/>
    <property type="molecule type" value="Genomic_DNA"/>
</dbReference>